<organism evidence="1 2">
    <name type="scientific">Vespula squamosa</name>
    <name type="common">Southern yellow jacket</name>
    <name type="synonym">Wasp</name>
    <dbReference type="NCBI Taxonomy" id="30214"/>
    <lineage>
        <taxon>Eukaryota</taxon>
        <taxon>Metazoa</taxon>
        <taxon>Ecdysozoa</taxon>
        <taxon>Arthropoda</taxon>
        <taxon>Hexapoda</taxon>
        <taxon>Insecta</taxon>
        <taxon>Pterygota</taxon>
        <taxon>Neoptera</taxon>
        <taxon>Endopterygota</taxon>
        <taxon>Hymenoptera</taxon>
        <taxon>Apocrita</taxon>
        <taxon>Aculeata</taxon>
        <taxon>Vespoidea</taxon>
        <taxon>Vespidae</taxon>
        <taxon>Vespinae</taxon>
        <taxon>Vespula</taxon>
    </lineage>
</organism>
<evidence type="ECO:0000313" key="1">
    <source>
        <dbReference type="EMBL" id="KAL2726450.1"/>
    </source>
</evidence>
<accession>A0ABD2B126</accession>
<evidence type="ECO:0000313" key="2">
    <source>
        <dbReference type="Proteomes" id="UP001607302"/>
    </source>
</evidence>
<gene>
    <name evidence="1" type="ORF">V1478_006728</name>
</gene>
<dbReference type="AlphaFoldDB" id="A0ABD2B126"/>
<dbReference type="Proteomes" id="UP001607302">
    <property type="component" value="Unassembled WGS sequence"/>
</dbReference>
<reference evidence="1 2" key="1">
    <citation type="journal article" date="2024" name="Ann. Entomol. Soc. Am.">
        <title>Genomic analyses of the southern and eastern yellowjacket wasps (Hymenoptera: Vespidae) reveal evolutionary signatures of social life.</title>
        <authorList>
            <person name="Catto M.A."/>
            <person name="Caine P.B."/>
            <person name="Orr S.E."/>
            <person name="Hunt B.G."/>
            <person name="Goodisman M.A.D."/>
        </authorList>
    </citation>
    <scope>NUCLEOTIDE SEQUENCE [LARGE SCALE GENOMIC DNA]</scope>
    <source>
        <strain evidence="1">233</strain>
        <tissue evidence="1">Head and thorax</tissue>
    </source>
</reference>
<protein>
    <submittedName>
        <fullName evidence="1">Uncharacterized protein</fullName>
    </submittedName>
</protein>
<name>A0ABD2B126_VESSQ</name>
<dbReference type="EMBL" id="JAUDFV010000133">
    <property type="protein sequence ID" value="KAL2726450.1"/>
    <property type="molecule type" value="Genomic_DNA"/>
</dbReference>
<sequence length="71" mass="8359">MVENENIEKMSDITFYLRSLFVTTTRDDILWELRCTLFGSQIRTELVIVKVDQMSDFVDVIIGNVPRNQNF</sequence>
<proteinExistence type="predicted"/>
<keyword evidence="2" id="KW-1185">Reference proteome</keyword>
<comment type="caution">
    <text evidence="1">The sequence shown here is derived from an EMBL/GenBank/DDBJ whole genome shotgun (WGS) entry which is preliminary data.</text>
</comment>